<organism evidence="1 2">
    <name type="scientific">Irpex rosettiformis</name>
    <dbReference type="NCBI Taxonomy" id="378272"/>
    <lineage>
        <taxon>Eukaryota</taxon>
        <taxon>Fungi</taxon>
        <taxon>Dikarya</taxon>
        <taxon>Basidiomycota</taxon>
        <taxon>Agaricomycotina</taxon>
        <taxon>Agaricomycetes</taxon>
        <taxon>Polyporales</taxon>
        <taxon>Irpicaceae</taxon>
        <taxon>Irpex</taxon>
    </lineage>
</organism>
<reference evidence="1" key="1">
    <citation type="journal article" date="2021" name="Environ. Microbiol.">
        <title>Gene family expansions and transcriptome signatures uncover fungal adaptations to wood decay.</title>
        <authorList>
            <person name="Hage H."/>
            <person name="Miyauchi S."/>
            <person name="Viragh M."/>
            <person name="Drula E."/>
            <person name="Min B."/>
            <person name="Chaduli D."/>
            <person name="Navarro D."/>
            <person name="Favel A."/>
            <person name="Norest M."/>
            <person name="Lesage-Meessen L."/>
            <person name="Balint B."/>
            <person name="Merenyi Z."/>
            <person name="de Eugenio L."/>
            <person name="Morin E."/>
            <person name="Martinez A.T."/>
            <person name="Baldrian P."/>
            <person name="Stursova M."/>
            <person name="Martinez M.J."/>
            <person name="Novotny C."/>
            <person name="Magnuson J.K."/>
            <person name="Spatafora J.W."/>
            <person name="Maurice S."/>
            <person name="Pangilinan J."/>
            <person name="Andreopoulos W."/>
            <person name="LaButti K."/>
            <person name="Hundley H."/>
            <person name="Na H."/>
            <person name="Kuo A."/>
            <person name="Barry K."/>
            <person name="Lipzen A."/>
            <person name="Henrissat B."/>
            <person name="Riley R."/>
            <person name="Ahrendt S."/>
            <person name="Nagy L.G."/>
            <person name="Grigoriev I.V."/>
            <person name="Martin F."/>
            <person name="Rosso M.N."/>
        </authorList>
    </citation>
    <scope>NUCLEOTIDE SEQUENCE</scope>
    <source>
        <strain evidence="1">CBS 384.51</strain>
    </source>
</reference>
<evidence type="ECO:0000313" key="1">
    <source>
        <dbReference type="EMBL" id="KAI0083924.1"/>
    </source>
</evidence>
<name>A0ACB8TPJ4_9APHY</name>
<dbReference type="Proteomes" id="UP001055072">
    <property type="component" value="Unassembled WGS sequence"/>
</dbReference>
<proteinExistence type="predicted"/>
<gene>
    <name evidence="1" type="ORF">BDY19DRAFT_974785</name>
</gene>
<comment type="caution">
    <text evidence="1">The sequence shown here is derived from an EMBL/GenBank/DDBJ whole genome shotgun (WGS) entry which is preliminary data.</text>
</comment>
<keyword evidence="2" id="KW-1185">Reference proteome</keyword>
<sequence>MSATDTTLVDGGEMDVGDENRPDGSSIPTDYGKLKEELETMRKHLAAAKKTISKQSKAMEDLKKDVANAQKSHSEERQNAVRLKAESKKLNEMVTTVEANLACQICMDMLFKPYGLSPCGHVLCLNCLQEWFRRTPPGDEDMDDEDEDPEVVLYRKKSCPVCRTDVFHRPIPVFVIKSIASAFDRVKPGSSRQPSPAHEGDPWSGIFPEAVSPYGDYNDEDDFDGDSMGDETDEGSDGPWPFATYGSDSDDDYYYGEYVHPRWAPPTVHIDPEDYPFDEVTDDVLAMLRRGATPQMILLFQMEYIHGEGLVATMEGNKIYLGWNISLQPEDSTGEEFMDWIEADIVNHPERWDKEDEEGDNWNAWRLIREEEDDEFSNTDSEFWAEDLADLEEY</sequence>
<protein>
    <submittedName>
        <fullName evidence="1">Uncharacterized protein</fullName>
    </submittedName>
</protein>
<accession>A0ACB8TPJ4</accession>
<dbReference type="EMBL" id="MU274950">
    <property type="protein sequence ID" value="KAI0083924.1"/>
    <property type="molecule type" value="Genomic_DNA"/>
</dbReference>
<evidence type="ECO:0000313" key="2">
    <source>
        <dbReference type="Proteomes" id="UP001055072"/>
    </source>
</evidence>